<evidence type="ECO:0000313" key="2">
    <source>
        <dbReference type="EMBL" id="MCU0105489.1"/>
    </source>
</evidence>
<dbReference type="PANTHER" id="PTHR45228">
    <property type="entry name" value="CYCLIC DI-GMP PHOSPHODIESTERASE TM_0186-RELATED"/>
    <property type="match status" value="1"/>
</dbReference>
<dbReference type="PROSITE" id="PS51832">
    <property type="entry name" value="HD_GYP"/>
    <property type="match status" value="1"/>
</dbReference>
<dbReference type="Proteomes" id="UP001209076">
    <property type="component" value="Unassembled WGS sequence"/>
</dbReference>
<evidence type="ECO:0000313" key="3">
    <source>
        <dbReference type="Proteomes" id="UP001209076"/>
    </source>
</evidence>
<evidence type="ECO:0000259" key="1">
    <source>
        <dbReference type="PROSITE" id="PS51832"/>
    </source>
</evidence>
<dbReference type="EMBL" id="JAOEGN010000015">
    <property type="protein sequence ID" value="MCU0105489.1"/>
    <property type="molecule type" value="Genomic_DNA"/>
</dbReference>
<feature type="domain" description="HD-GYP" evidence="1">
    <location>
        <begin position="1"/>
        <end position="91"/>
    </location>
</feature>
<accession>A0ABT2PX09</accession>
<reference evidence="3" key="1">
    <citation type="submission" date="2023-07" db="EMBL/GenBank/DDBJ databases">
        <title>Novel Mycoplasma species identified in domestic and wild animals.</title>
        <authorList>
            <person name="Volokhov D.V."/>
            <person name="Furtak V.A."/>
            <person name="Zagorodnyaya T.A."/>
        </authorList>
    </citation>
    <scope>NUCLEOTIDE SEQUENCE [LARGE SCALE GENOMIC DNA]</scope>
    <source>
        <strain evidence="3">92-19</strain>
    </source>
</reference>
<sequence length="91" mass="10262">MAEDIALYHHERWNGKGYPLGIKHTTIPLSARIDEIADVYDALVSERVYKAASTHNEALEIIYAESGCHFDPTIVAAFMTKAEEIKVIYHT</sequence>
<dbReference type="InterPro" id="IPR052020">
    <property type="entry name" value="Cyclic_di-GMP/3'3'-cGAMP_PDE"/>
</dbReference>
<organism evidence="2 3">
    <name type="scientific">Paracholeplasma vituli</name>
    <dbReference type="NCBI Taxonomy" id="69473"/>
    <lineage>
        <taxon>Bacteria</taxon>
        <taxon>Bacillati</taxon>
        <taxon>Mycoplasmatota</taxon>
        <taxon>Mollicutes</taxon>
        <taxon>Acholeplasmatales</taxon>
        <taxon>Acholeplasmataceae</taxon>
        <taxon>Paracholeplasma</taxon>
    </lineage>
</organism>
<proteinExistence type="predicted"/>
<gene>
    <name evidence="2" type="ORF">N7603_07440</name>
</gene>
<dbReference type="Gene3D" id="1.10.3210.10">
    <property type="entry name" value="Hypothetical protein af1432"/>
    <property type="match status" value="1"/>
</dbReference>
<dbReference type="InterPro" id="IPR037522">
    <property type="entry name" value="HD_GYP_dom"/>
</dbReference>
<name>A0ABT2PX09_9MOLU</name>
<dbReference type="SUPFAM" id="SSF109604">
    <property type="entry name" value="HD-domain/PDEase-like"/>
    <property type="match status" value="1"/>
</dbReference>
<dbReference type="CDD" id="cd00077">
    <property type="entry name" value="HDc"/>
    <property type="match status" value="1"/>
</dbReference>
<dbReference type="InterPro" id="IPR003607">
    <property type="entry name" value="HD/PDEase_dom"/>
</dbReference>
<keyword evidence="3" id="KW-1185">Reference proteome</keyword>
<dbReference type="Pfam" id="PF13487">
    <property type="entry name" value="HD_5"/>
    <property type="match status" value="1"/>
</dbReference>
<comment type="caution">
    <text evidence="2">The sequence shown here is derived from an EMBL/GenBank/DDBJ whole genome shotgun (WGS) entry which is preliminary data.</text>
</comment>
<protein>
    <recommendedName>
        <fullName evidence="1">HD-GYP domain-containing protein</fullName>
    </recommendedName>
</protein>
<dbReference type="PANTHER" id="PTHR45228:SF8">
    <property type="entry name" value="TWO-COMPONENT RESPONSE REGULATOR-RELATED"/>
    <property type="match status" value="1"/>
</dbReference>